<evidence type="ECO:0000259" key="2">
    <source>
        <dbReference type="Pfam" id="PF03886"/>
    </source>
</evidence>
<protein>
    <submittedName>
        <fullName evidence="3">Cholesterol transport system auxiliary component</fullName>
    </submittedName>
</protein>
<keyword evidence="1" id="KW-0732">Signal</keyword>
<evidence type="ECO:0000313" key="4">
    <source>
        <dbReference type="Proteomes" id="UP000183471"/>
    </source>
</evidence>
<dbReference type="Gene3D" id="3.40.50.10610">
    <property type="entry name" value="ABC-type transport auxiliary lipoprotein component"/>
    <property type="match status" value="1"/>
</dbReference>
<dbReference type="RefSeq" id="WP_074631522.1">
    <property type="nucleotide sequence ID" value="NZ_FNKY01000001.1"/>
</dbReference>
<organism evidence="3 4">
    <name type="scientific">Nitrosospira multiformis</name>
    <dbReference type="NCBI Taxonomy" id="1231"/>
    <lineage>
        <taxon>Bacteria</taxon>
        <taxon>Pseudomonadati</taxon>
        <taxon>Pseudomonadota</taxon>
        <taxon>Betaproteobacteria</taxon>
        <taxon>Nitrosomonadales</taxon>
        <taxon>Nitrosomonadaceae</taxon>
        <taxon>Nitrosospira</taxon>
    </lineage>
</organism>
<dbReference type="SUPFAM" id="SSF159594">
    <property type="entry name" value="XCC0632-like"/>
    <property type="match status" value="1"/>
</dbReference>
<dbReference type="Pfam" id="PF03886">
    <property type="entry name" value="ABC_trans_aux"/>
    <property type="match status" value="1"/>
</dbReference>
<reference evidence="3 4" key="1">
    <citation type="submission" date="2016-10" db="EMBL/GenBank/DDBJ databases">
        <authorList>
            <person name="Varghese N."/>
            <person name="Submissions S."/>
        </authorList>
    </citation>
    <scope>NUCLEOTIDE SEQUENCE [LARGE SCALE GENOMIC DNA]</scope>
    <source>
        <strain evidence="3 4">Nl1</strain>
    </source>
</reference>
<dbReference type="PROSITE" id="PS51257">
    <property type="entry name" value="PROKAR_LIPOPROTEIN"/>
    <property type="match status" value="1"/>
</dbReference>
<feature type="chain" id="PRO_5046445729" evidence="1">
    <location>
        <begin position="23"/>
        <end position="217"/>
    </location>
</feature>
<dbReference type="Proteomes" id="UP000183471">
    <property type="component" value="Unassembled WGS sequence"/>
</dbReference>
<evidence type="ECO:0000313" key="3">
    <source>
        <dbReference type="EMBL" id="SDQ53769.1"/>
    </source>
</evidence>
<feature type="domain" description="ABC-type transport auxiliary lipoprotein component" evidence="2">
    <location>
        <begin position="56"/>
        <end position="196"/>
    </location>
</feature>
<evidence type="ECO:0000256" key="1">
    <source>
        <dbReference type="SAM" id="SignalP"/>
    </source>
</evidence>
<accession>A0ABY0TAH7</accession>
<comment type="caution">
    <text evidence="3">The sequence shown here is derived from an EMBL/GenBank/DDBJ whole genome shotgun (WGS) entry which is preliminary data.</text>
</comment>
<keyword evidence="4" id="KW-1185">Reference proteome</keyword>
<name>A0ABY0TAH7_9PROT</name>
<proteinExistence type="predicted"/>
<sequence>MIKFLFPVLAVLLLAGCATPRAQTPTAVYDFGLERPFIASDSADTSSSPPQLFASLLVAATSPTWLDNPAIQYRLAYHDPARSYTYASSRWAAAPATLLTQRVKGYIAGVSNKGVVSAGDGVRTDYMLRLELEEFTQIFDTPHQSRAVIRLRASLIERNTRSLLAQRNFGTEQAAPTPNAAGAVRGLTEASDKLIENLVNWLGEKLPEETKALPENP</sequence>
<dbReference type="EMBL" id="FNKY01000001">
    <property type="protein sequence ID" value="SDQ53769.1"/>
    <property type="molecule type" value="Genomic_DNA"/>
</dbReference>
<feature type="signal peptide" evidence="1">
    <location>
        <begin position="1"/>
        <end position="22"/>
    </location>
</feature>
<dbReference type="InterPro" id="IPR005586">
    <property type="entry name" value="ABC_trans_aux"/>
</dbReference>
<gene>
    <name evidence="3" type="ORF">SAMN05216402_1229</name>
</gene>